<accession>A0A0M4T1A8</accession>
<evidence type="ECO:0000313" key="4">
    <source>
        <dbReference type="EMBL" id="ALF53827.1"/>
    </source>
</evidence>
<gene>
    <name evidence="2" type="ORF">ACX27_09010</name>
    <name evidence="3" type="ORF">ACX27_09150</name>
    <name evidence="4" type="ORF">ACX27_14780</name>
</gene>
<dbReference type="KEGG" id="npz:ACX27_09150"/>
<dbReference type="EMBL" id="CP012036">
    <property type="protein sequence ID" value="ALF52958.1"/>
    <property type="molecule type" value="Genomic_DNA"/>
</dbReference>
<dbReference type="STRING" id="224013.ACX27_09010"/>
<evidence type="ECO:0000313" key="3">
    <source>
        <dbReference type="EMBL" id="ALF52979.1"/>
    </source>
</evidence>
<evidence type="ECO:0000313" key="5">
    <source>
        <dbReference type="Proteomes" id="UP000062645"/>
    </source>
</evidence>
<reference evidence="2 5" key="3">
    <citation type="journal article" date="2016" name="Genome Announc.">
        <title>Draft Genome Sequence of the N2-Fixing Cyanobacterium Nostoc piscinale CENA21, Isolated from the Brazilian Amazon Floodplain.</title>
        <authorList>
            <person name="Leao T."/>
            <person name="Guimaraes P.I."/>
            <person name="de Melo A.G."/>
            <person name="Ramos R.T."/>
            <person name="Leao P.N."/>
            <person name="Silva A."/>
            <person name="Fiore M.F."/>
            <person name="Schneider M.P."/>
        </authorList>
    </citation>
    <scope>NUCLEOTIDE SEQUENCE [LARGE SCALE GENOMIC DNA]</scope>
    <source>
        <strain evidence="2 5">CENA21</strain>
    </source>
</reference>
<reference evidence="2" key="2">
    <citation type="submission" date="2015-07" db="EMBL/GenBank/DDBJ databases">
        <authorList>
            <person name="Noorani M."/>
        </authorList>
    </citation>
    <scope>NUCLEOTIDE SEQUENCE</scope>
    <source>
        <strain evidence="2">CENA21</strain>
    </source>
</reference>
<organism evidence="2 5">
    <name type="scientific">Nostoc piscinale CENA21</name>
    <dbReference type="NCBI Taxonomy" id="224013"/>
    <lineage>
        <taxon>Bacteria</taxon>
        <taxon>Bacillati</taxon>
        <taxon>Cyanobacteriota</taxon>
        <taxon>Cyanophyceae</taxon>
        <taxon>Nostocales</taxon>
        <taxon>Nostocaceae</taxon>
        <taxon>Nostoc</taxon>
    </lineage>
</organism>
<dbReference type="AlphaFoldDB" id="A0A0M4T1A8"/>
<dbReference type="EMBL" id="CP012036">
    <property type="protein sequence ID" value="ALF52979.1"/>
    <property type="molecule type" value="Genomic_DNA"/>
</dbReference>
<keyword evidence="1" id="KW-0472">Membrane</keyword>
<proteinExistence type="predicted"/>
<keyword evidence="1" id="KW-0812">Transmembrane</keyword>
<keyword evidence="1" id="KW-1133">Transmembrane helix</keyword>
<name>A0A0M4T1A8_9NOSO</name>
<dbReference type="OrthoDB" id="489142at2"/>
<sequence>MKLVIAVNPAAPQPQGMNVTLESTSIFLGITVSVVMLVGTAVKVVSKFNSITNQVRDLREDLNSHSQALDQTKLLSEKIFTIEKRFEIHLQDYVNYKDATLLAINGNKERIDHKAERAEDYFKELKFEIKDLQGFLQKHQNFRIRNDQ</sequence>
<evidence type="ECO:0000256" key="1">
    <source>
        <dbReference type="SAM" id="Phobius"/>
    </source>
</evidence>
<feature type="transmembrane region" description="Helical" evidence="1">
    <location>
        <begin position="26"/>
        <end position="46"/>
    </location>
</feature>
<protein>
    <submittedName>
        <fullName evidence="2">Uncharacterized protein</fullName>
    </submittedName>
</protein>
<dbReference type="EMBL" id="CP012036">
    <property type="protein sequence ID" value="ALF53827.1"/>
    <property type="molecule type" value="Genomic_DNA"/>
</dbReference>
<dbReference type="RefSeq" id="WP_062291152.1">
    <property type="nucleotide sequence ID" value="NZ_CP012036.1"/>
</dbReference>
<dbReference type="PATRIC" id="fig|224013.5.peg.2188"/>
<keyword evidence="5" id="KW-1185">Reference proteome</keyword>
<reference evidence="5" key="1">
    <citation type="submission" date="2015-07" db="EMBL/GenBank/DDBJ databases">
        <title>Genome Of Nitrogen-Fixing Cyanobacterium Nostoc piscinale CENA21 From Solimoes/Amazon River Floodplain Sediments And Comparative Genomics To Uncover Biosynthetic Natural Products Potential.</title>
        <authorList>
            <person name="Leao T.F."/>
            <person name="Leao P.N."/>
            <person name="Guimaraes P.I."/>
            <person name="de Melo A.G.C."/>
            <person name="Ramos R.T.J."/>
            <person name="Silva A."/>
            <person name="Fiore M.F."/>
            <person name="Schneider M.P.C."/>
        </authorList>
    </citation>
    <scope>NUCLEOTIDE SEQUENCE [LARGE SCALE GENOMIC DNA]</scope>
    <source>
        <strain evidence="5">CENA21</strain>
    </source>
</reference>
<dbReference type="Proteomes" id="UP000062645">
    <property type="component" value="Chromosome"/>
</dbReference>
<evidence type="ECO:0000313" key="2">
    <source>
        <dbReference type="EMBL" id="ALF52958.1"/>
    </source>
</evidence>
<dbReference type="KEGG" id="npz:ACX27_09010"/>
<dbReference type="KEGG" id="npz:ACX27_14780"/>